<accession>A0A2C5YX92</accession>
<name>A0A2C5YX92_9HYPO</name>
<keyword evidence="4" id="KW-0808">Transferase</keyword>
<dbReference type="SUPFAM" id="SSF53448">
    <property type="entry name" value="Nucleotide-diphospho-sugar transferases"/>
    <property type="match status" value="1"/>
</dbReference>
<keyword evidence="7 10" id="KW-0472">Membrane</keyword>
<sequence>MSTAAAGWPVKEIVYTAIVGIVMLMACLEWFLWLAAFTYCLVKAFRKAEHWSIRVLCVVVGLVFGLLRFIFLPIMIVTLPLPRQVSSFWPRAAVGFLQWFAFWSFAILLTVPWLFCVYQLVTKQLGRTKRIKRVLDDVTAPKVVIVMPCYREEPDVLVTAIDSVVDCDYPPACIHVFLSFDGDDVDELYLSTLDKLGVEQLQMGAHPRSIDVTYKAARITISRFPHGGKRHCQKSTFKLIDRVYSDYLKRHDNLFILFIDSDCILDKVCLQNFVYDMELSPGNSKEMLAMTGVITSTTRRHSIITLLQDMEYIHGQLFERTVESGCGSVTCLPGALTMLRFSAFRRMAKYYFADKAEQCDDLFDFAKCHLGEDRWLTHLFMIGAKKRHQIQMCTSAFCKTEAVQTYRSLVKQRRRWFLGFITNEVCMLTDWRLWKRYPTLIVVRFMQNTIRTTALLFFIMVLALLTTVVRVDNLPVGFIAVSLGLNWLLMLYFGAKLRRFKIWLYPLMFVLNPFFNWYYMVYGIFTAGQRTWGGPRADAAAADSQTTAREAAEQAERQGDELNVVPESFKPAQEARRAASSKSYTPVVKPVSGTSTRLSRNKSVVRPPDKIDGRFSVRQRMATGVYAHPDESTARLSGYWRDSLDSLTSTRTKDEQHKRQARAGLQVDNFMGYEDRRKYEIAQQAQLQRAAQHDSLDHGGQPLTCHHGLVEIKSAASATTAGDKATQACRDWTDNEDDYVYHDNIRDEEERIGGPM</sequence>
<organism evidence="11 12">
    <name type="scientific">Ophiocordyceps australis</name>
    <dbReference type="NCBI Taxonomy" id="1399860"/>
    <lineage>
        <taxon>Eukaryota</taxon>
        <taxon>Fungi</taxon>
        <taxon>Dikarya</taxon>
        <taxon>Ascomycota</taxon>
        <taxon>Pezizomycotina</taxon>
        <taxon>Sordariomycetes</taxon>
        <taxon>Hypocreomycetidae</taxon>
        <taxon>Hypocreales</taxon>
        <taxon>Ophiocordycipitaceae</taxon>
        <taxon>Ophiocordyceps</taxon>
    </lineage>
</organism>
<gene>
    <name evidence="11" type="ORF">CDD82_6149</name>
</gene>
<proteinExistence type="predicted"/>
<comment type="caution">
    <text evidence="11">The sequence shown here is derived from an EMBL/GenBank/DDBJ whole genome shotgun (WGS) entry which is preliminary data.</text>
</comment>
<dbReference type="Gene3D" id="3.90.550.10">
    <property type="entry name" value="Spore Coat Polysaccharide Biosynthesis Protein SpsA, Chain A"/>
    <property type="match status" value="1"/>
</dbReference>
<dbReference type="Proteomes" id="UP000224854">
    <property type="component" value="Unassembled WGS sequence"/>
</dbReference>
<evidence type="ECO:0000256" key="6">
    <source>
        <dbReference type="ARBA" id="ARBA00022989"/>
    </source>
</evidence>
<feature type="compositionally biased region" description="Low complexity" evidence="9">
    <location>
        <begin position="536"/>
        <end position="549"/>
    </location>
</feature>
<evidence type="ECO:0000256" key="9">
    <source>
        <dbReference type="SAM" id="MobiDB-lite"/>
    </source>
</evidence>
<evidence type="ECO:0000256" key="1">
    <source>
        <dbReference type="ARBA" id="ARBA00004651"/>
    </source>
</evidence>
<dbReference type="GO" id="GO:0004100">
    <property type="term" value="F:chitin synthase activity"/>
    <property type="evidence" value="ECO:0007669"/>
    <property type="project" value="UniProtKB-EC"/>
</dbReference>
<dbReference type="EC" id="2.4.1.16" evidence="2"/>
<feature type="transmembrane region" description="Helical" evidence="10">
    <location>
        <begin position="13"/>
        <end position="41"/>
    </location>
</feature>
<comment type="subcellular location">
    <subcellularLocation>
        <location evidence="1">Cell membrane</location>
        <topology evidence="1">Multi-pass membrane protein</topology>
    </subcellularLocation>
</comment>
<dbReference type="FunFam" id="3.90.550.10:FF:000077">
    <property type="entry name" value="Probable chitin synthase D"/>
    <property type="match status" value="1"/>
</dbReference>
<evidence type="ECO:0000256" key="8">
    <source>
        <dbReference type="ARBA" id="ARBA00049510"/>
    </source>
</evidence>
<feature type="transmembrane region" description="Helical" evidence="10">
    <location>
        <begin position="502"/>
        <end position="520"/>
    </location>
</feature>
<feature type="transmembrane region" description="Helical" evidence="10">
    <location>
        <begin position="96"/>
        <end position="121"/>
    </location>
</feature>
<feature type="transmembrane region" description="Helical" evidence="10">
    <location>
        <begin position="53"/>
        <end position="76"/>
    </location>
</feature>
<feature type="transmembrane region" description="Helical" evidence="10">
    <location>
        <begin position="477"/>
        <end position="495"/>
    </location>
</feature>
<protein>
    <recommendedName>
        <fullName evidence="2">chitin synthase</fullName>
        <ecNumber evidence="2">2.4.1.16</ecNumber>
    </recommendedName>
</protein>
<evidence type="ECO:0000256" key="4">
    <source>
        <dbReference type="ARBA" id="ARBA00022679"/>
    </source>
</evidence>
<keyword evidence="3" id="KW-0328">Glycosyltransferase</keyword>
<dbReference type="AlphaFoldDB" id="A0A2C5YX92"/>
<comment type="catalytic activity">
    <reaction evidence="8">
        <text>[(1-&gt;4)-N-acetyl-beta-D-glucosaminyl](n) + UDP-N-acetyl-alpha-D-glucosamine = [(1-&gt;4)-N-acetyl-beta-D-glucosaminyl](n+1) + UDP + H(+)</text>
        <dbReference type="Rhea" id="RHEA:16637"/>
        <dbReference type="Rhea" id="RHEA-COMP:9593"/>
        <dbReference type="Rhea" id="RHEA-COMP:9595"/>
        <dbReference type="ChEBI" id="CHEBI:15378"/>
        <dbReference type="ChEBI" id="CHEBI:17029"/>
        <dbReference type="ChEBI" id="CHEBI:57705"/>
        <dbReference type="ChEBI" id="CHEBI:58223"/>
        <dbReference type="EC" id="2.4.1.16"/>
    </reaction>
    <physiologicalReaction direction="left-to-right" evidence="8">
        <dbReference type="Rhea" id="RHEA:16638"/>
    </physiologicalReaction>
</comment>
<dbReference type="GO" id="GO:0030428">
    <property type="term" value="C:cell septum"/>
    <property type="evidence" value="ECO:0007669"/>
    <property type="project" value="TreeGrafter"/>
</dbReference>
<dbReference type="InterPro" id="IPR029044">
    <property type="entry name" value="Nucleotide-diphossugar_trans"/>
</dbReference>
<feature type="compositionally biased region" description="Polar residues" evidence="9">
    <location>
        <begin position="592"/>
        <end position="602"/>
    </location>
</feature>
<dbReference type="InterPro" id="IPR004835">
    <property type="entry name" value="Chitin_synth"/>
</dbReference>
<keyword evidence="6 10" id="KW-1133">Transmembrane helix</keyword>
<evidence type="ECO:0000313" key="11">
    <source>
        <dbReference type="EMBL" id="PHH72140.1"/>
    </source>
</evidence>
<feature type="compositionally biased region" description="Basic and acidic residues" evidence="9">
    <location>
        <begin position="550"/>
        <end position="560"/>
    </location>
</feature>
<dbReference type="GO" id="GO:0005886">
    <property type="term" value="C:plasma membrane"/>
    <property type="evidence" value="ECO:0007669"/>
    <property type="project" value="UniProtKB-SubCell"/>
</dbReference>
<dbReference type="CDD" id="cd00761">
    <property type="entry name" value="Glyco_tranf_GTA_type"/>
    <property type="match status" value="1"/>
</dbReference>
<dbReference type="PANTHER" id="PTHR22914">
    <property type="entry name" value="CHITIN SYNTHASE"/>
    <property type="match status" value="1"/>
</dbReference>
<reference evidence="11 12" key="1">
    <citation type="submission" date="2017-06" db="EMBL/GenBank/DDBJ databases">
        <title>Ant-infecting Ophiocordyceps genomes reveal a high diversity of potential behavioral manipulation genes and a possible major role for enterotoxins.</title>
        <authorList>
            <person name="De Bekker C."/>
            <person name="Evans H.C."/>
            <person name="Brachmann A."/>
            <person name="Hughes D.P."/>
        </authorList>
    </citation>
    <scope>NUCLEOTIDE SEQUENCE [LARGE SCALE GENOMIC DNA]</scope>
    <source>
        <strain evidence="11 12">1348a</strain>
    </source>
</reference>
<dbReference type="PANTHER" id="PTHR22914:SF46">
    <property type="entry name" value="CHITIN SYNTHASE"/>
    <property type="match status" value="1"/>
</dbReference>
<evidence type="ECO:0000256" key="7">
    <source>
        <dbReference type="ARBA" id="ARBA00023136"/>
    </source>
</evidence>
<dbReference type="Pfam" id="PF03142">
    <property type="entry name" value="Chitin_synth_2"/>
    <property type="match status" value="1"/>
</dbReference>
<keyword evidence="12" id="KW-1185">Reference proteome</keyword>
<evidence type="ECO:0000256" key="5">
    <source>
        <dbReference type="ARBA" id="ARBA00022692"/>
    </source>
</evidence>
<feature type="transmembrane region" description="Helical" evidence="10">
    <location>
        <begin position="454"/>
        <end position="471"/>
    </location>
</feature>
<dbReference type="OrthoDB" id="5321960at2759"/>
<dbReference type="GO" id="GO:0006031">
    <property type="term" value="P:chitin biosynthetic process"/>
    <property type="evidence" value="ECO:0007669"/>
    <property type="project" value="TreeGrafter"/>
</dbReference>
<evidence type="ECO:0000256" key="3">
    <source>
        <dbReference type="ARBA" id="ARBA00022676"/>
    </source>
</evidence>
<evidence type="ECO:0000256" key="2">
    <source>
        <dbReference type="ARBA" id="ARBA00012543"/>
    </source>
</evidence>
<feature type="region of interest" description="Disordered" evidence="9">
    <location>
        <begin position="536"/>
        <end position="610"/>
    </location>
</feature>
<keyword evidence="5 10" id="KW-0812">Transmembrane</keyword>
<evidence type="ECO:0000256" key="10">
    <source>
        <dbReference type="SAM" id="Phobius"/>
    </source>
</evidence>
<evidence type="ECO:0000313" key="12">
    <source>
        <dbReference type="Proteomes" id="UP000224854"/>
    </source>
</evidence>
<dbReference type="EMBL" id="NJEU01000609">
    <property type="protein sequence ID" value="PHH72140.1"/>
    <property type="molecule type" value="Genomic_DNA"/>
</dbReference>